<dbReference type="EMBL" id="UINC01000544">
    <property type="protein sequence ID" value="SUZ57143.1"/>
    <property type="molecule type" value="Genomic_DNA"/>
</dbReference>
<gene>
    <name evidence="2" type="ORF">METZ01_LOCUS9997</name>
</gene>
<proteinExistence type="predicted"/>
<dbReference type="Gene3D" id="3.20.20.140">
    <property type="entry name" value="Metal-dependent hydrolases"/>
    <property type="match status" value="1"/>
</dbReference>
<dbReference type="AlphaFoldDB" id="A0A381NUI8"/>
<accession>A0A381NUI8</accession>
<name>A0A381NUI8_9ZZZZ</name>
<feature type="region of interest" description="Disordered" evidence="1">
    <location>
        <begin position="174"/>
        <end position="193"/>
    </location>
</feature>
<evidence type="ECO:0000313" key="2">
    <source>
        <dbReference type="EMBL" id="SUZ57143.1"/>
    </source>
</evidence>
<reference evidence="2" key="1">
    <citation type="submission" date="2018-05" db="EMBL/GenBank/DDBJ databases">
        <authorList>
            <person name="Lanie J.A."/>
            <person name="Ng W.-L."/>
            <person name="Kazmierczak K.M."/>
            <person name="Andrzejewski T.M."/>
            <person name="Davidsen T.M."/>
            <person name="Wayne K.J."/>
            <person name="Tettelin H."/>
            <person name="Glass J.I."/>
            <person name="Rusch D."/>
            <person name="Podicherti R."/>
            <person name="Tsui H.-C.T."/>
            <person name="Winkler M.E."/>
        </authorList>
    </citation>
    <scope>NUCLEOTIDE SEQUENCE</scope>
</reference>
<protein>
    <submittedName>
        <fullName evidence="2">Uncharacterized protein</fullName>
    </submittedName>
</protein>
<sequence length="851" mass="92878">MPKFKTIPLTSFINSSLSDSQYWQSKTAQSASELPIGPQVFWGIPFDFSVGKNNIVVFSDRTGIEIPLNQSGSHLVFAHFCDEKATTTVAGQSSDYLNPVVTAPGEHLADYTLSFEDGSQHRQPIRRRFEINQVQTRMQSGFISRQHHGLSSLPFRGPYPENGWGRWQTGVMVGDPPSSGRTPAKEDKESRSNPLGSWTIYALEVPDSSKIITSVFVEPTGATAIAIGAMTVFNGTEHPLRHEPLETIEIDASGKSSSEINTKIDLGVIARQQDIPTFNHHEWLASPVKGWGESVETTNNTTTIDLAASRNATLSIDGSTIDTGELLELGQASSKDGKVRARVLTSQRVWVHGKIIDSTSGKPTPARVHFRSEDGRYFPPYGHTHEVNDNWFEDYGADLLLGDTPYAYVDGTFQGELPVGDVYVEVAKGFEFEPIRQKISIKPGQRNLEIPLVRNSNLRQSGWVTADTHTHFLTPETAHLEAGAEGINIINLLAAQWGDLYTNVGDLTGELSGSSSDETIVWVGSENRQHFMGHISLMGATGSPIFPMSTSGPTEGYIGDPTVRSMSQWADESHDKGGLAIVPHFPFPHSEVIAEVVLGKVDGLEIRDFHVPTMDTFAVHEWYRLLNCGYRVPAVGGTDKMSAGMPVGGVRTYAYIGERDLSYDSWSDAVRSGKTYTTSGPLMDLSVEGLQPGDEIQLPESGGSVHVMASASCAMPINKLQIVFNGQVIAEVSSDDGKKLLAINEQVNIPGSGWIAARAVSDLVAWHVWPVNFAAHTSPVYVKAGHTDVFDVALGEYLITTMQGGLDWLDTLATRSNEKQQANIRNVFSDAIGQVKRKIPHSHGDSPPHIH</sequence>
<dbReference type="NCBIfam" id="NF038032">
    <property type="entry name" value="CehA_McbA_metalo"/>
    <property type="match status" value="1"/>
</dbReference>
<organism evidence="2">
    <name type="scientific">marine metagenome</name>
    <dbReference type="NCBI Taxonomy" id="408172"/>
    <lineage>
        <taxon>unclassified sequences</taxon>
        <taxon>metagenomes</taxon>
        <taxon>ecological metagenomes</taxon>
    </lineage>
</organism>
<evidence type="ECO:0000256" key="1">
    <source>
        <dbReference type="SAM" id="MobiDB-lite"/>
    </source>
</evidence>